<evidence type="ECO:0000313" key="2">
    <source>
        <dbReference type="Proteomes" id="UP001489004"/>
    </source>
</evidence>
<proteinExistence type="predicted"/>
<dbReference type="AlphaFoldDB" id="A0AAW1PYX0"/>
<reference evidence="1 2" key="1">
    <citation type="journal article" date="2024" name="Nat. Commun.">
        <title>Phylogenomics reveals the evolutionary origins of lichenization in chlorophyte algae.</title>
        <authorList>
            <person name="Puginier C."/>
            <person name="Libourel C."/>
            <person name="Otte J."/>
            <person name="Skaloud P."/>
            <person name="Haon M."/>
            <person name="Grisel S."/>
            <person name="Petersen M."/>
            <person name="Berrin J.G."/>
            <person name="Delaux P.M."/>
            <person name="Dal Grande F."/>
            <person name="Keller J."/>
        </authorList>
    </citation>
    <scope>NUCLEOTIDE SEQUENCE [LARGE SCALE GENOMIC DNA]</scope>
    <source>
        <strain evidence="1 2">SAG 2043</strain>
    </source>
</reference>
<dbReference type="SUPFAM" id="SSF52047">
    <property type="entry name" value="RNI-like"/>
    <property type="match status" value="1"/>
</dbReference>
<evidence type="ECO:0008006" key="3">
    <source>
        <dbReference type="Google" id="ProtNLM"/>
    </source>
</evidence>
<name>A0AAW1PYX0_9CHLO</name>
<dbReference type="Proteomes" id="UP001489004">
    <property type="component" value="Unassembled WGS sequence"/>
</dbReference>
<organism evidence="1 2">
    <name type="scientific">[Myrmecia] bisecta</name>
    <dbReference type="NCBI Taxonomy" id="41462"/>
    <lineage>
        <taxon>Eukaryota</taxon>
        <taxon>Viridiplantae</taxon>
        <taxon>Chlorophyta</taxon>
        <taxon>core chlorophytes</taxon>
        <taxon>Trebouxiophyceae</taxon>
        <taxon>Trebouxiales</taxon>
        <taxon>Trebouxiaceae</taxon>
        <taxon>Myrmecia</taxon>
    </lineage>
</organism>
<sequence>MMGSDSLRQLRINHCWNFTLFAMFGDEKYESWQKHTGKQVYPLPLEEARVTTLPSLPPWINLFCKFDNLTSLVVECSMYFTPQQLHRLPIGLRTLVIPIARGDNEPIPRLWLSRFRPLRHLEVLKLRADAAVFAMESEDFYGNCSFTRLHTLEVLDVPVTGYMLSKTGRGRMEILCLHSHAAPAAFTGQCSLRRLRLQYVVQFTNCFIENLPVSDETMAIICRWFPDLSNLAVGVDTMAGLSTFKHMDNLAITVNGEAVDTTRLPDTRVLFLGCSWTQDVAPDVRHYVRDGATCDIRGLARMPRLEKVLIVARYHAITGHTDPALVTGLYQKRPKVSVRIEVHHTLGSDTLSLFKSVRRRTNGAFHGLVDTGDIGPTRVDVVTFPDAGHISDIGIDHHLMHQPMRKLTSGWAMYDGKVRDLHWDPLDEPRTDRMHTASWSSAYELDYE</sequence>
<evidence type="ECO:0000313" key="1">
    <source>
        <dbReference type="EMBL" id="KAK9813044.1"/>
    </source>
</evidence>
<accession>A0AAW1PYX0</accession>
<protein>
    <recommendedName>
        <fullName evidence="3">F-box domain-containing protein</fullName>
    </recommendedName>
</protein>
<gene>
    <name evidence="1" type="ORF">WJX72_007976</name>
</gene>
<comment type="caution">
    <text evidence="1">The sequence shown here is derived from an EMBL/GenBank/DDBJ whole genome shotgun (WGS) entry which is preliminary data.</text>
</comment>
<dbReference type="EMBL" id="JALJOR010000008">
    <property type="protein sequence ID" value="KAK9813044.1"/>
    <property type="molecule type" value="Genomic_DNA"/>
</dbReference>
<keyword evidence="2" id="KW-1185">Reference proteome</keyword>